<gene>
    <name evidence="1" type="ORF">Ctob_007752</name>
</gene>
<organism evidence="1 2">
    <name type="scientific">Chrysochromulina tobinii</name>
    <dbReference type="NCBI Taxonomy" id="1460289"/>
    <lineage>
        <taxon>Eukaryota</taxon>
        <taxon>Haptista</taxon>
        <taxon>Haptophyta</taxon>
        <taxon>Prymnesiophyceae</taxon>
        <taxon>Prymnesiales</taxon>
        <taxon>Chrysochromulinaceae</taxon>
        <taxon>Chrysochromulina</taxon>
    </lineage>
</organism>
<dbReference type="OrthoDB" id="5399006at2759"/>
<dbReference type="PANTHER" id="PTHR43431:SF7">
    <property type="entry name" value="OXIDOREDUCTASE, SHORT CHAIN DEHYDROGENASE_REDUCTASE FAMILY (AFU_ORTHOLOGUE AFUA_5G14000)"/>
    <property type="match status" value="1"/>
</dbReference>
<comment type="caution">
    <text evidence="1">The sequence shown here is derived from an EMBL/GenBank/DDBJ whole genome shotgun (WGS) entry which is preliminary data.</text>
</comment>
<sequence length="188" mass="20320">MTAVDFREADEVEKFVASVEARSGPVKLAVHNIGANVRFSVADTSERVYRKTWELAALSAFHFAKALGPRMATRGEGTLIFTGATASTRGAANFSAFAGAMHAKRALAQSLARELGPSGVHVAHVIIDGPIDTPFVRQIVGDTAFEALRAKGGLLDPAAIAQAYWALHEQPKTCWTQEIDLRPWTEKF</sequence>
<reference evidence="2" key="1">
    <citation type="journal article" date="2015" name="PLoS Genet.">
        <title>Genome Sequence and Transcriptome Analyses of Chrysochromulina tobin: Metabolic Tools for Enhanced Algal Fitness in the Prominent Order Prymnesiales (Haptophyceae).</title>
        <authorList>
            <person name="Hovde B.T."/>
            <person name="Deodato C.R."/>
            <person name="Hunsperger H.M."/>
            <person name="Ryken S.A."/>
            <person name="Yost W."/>
            <person name="Jha R.K."/>
            <person name="Patterson J."/>
            <person name="Monnat R.J. Jr."/>
            <person name="Barlow S.B."/>
            <person name="Starkenburg S.R."/>
            <person name="Cattolico R.A."/>
        </authorList>
    </citation>
    <scope>NUCLEOTIDE SEQUENCE</scope>
    <source>
        <strain evidence="2">CCMP291</strain>
    </source>
</reference>
<dbReference type="AlphaFoldDB" id="A0A0M0K8B0"/>
<protein>
    <submittedName>
        <fullName evidence="1">Short-chain dehydrogenase reductase sdr</fullName>
    </submittedName>
</protein>
<dbReference type="Gene3D" id="3.40.50.720">
    <property type="entry name" value="NAD(P)-binding Rossmann-like Domain"/>
    <property type="match status" value="1"/>
</dbReference>
<dbReference type="EMBL" id="JWZX01000999">
    <property type="protein sequence ID" value="KOO35055.1"/>
    <property type="molecule type" value="Genomic_DNA"/>
</dbReference>
<accession>A0A0M0K8B0</accession>
<keyword evidence="2" id="KW-1185">Reference proteome</keyword>
<evidence type="ECO:0000313" key="2">
    <source>
        <dbReference type="Proteomes" id="UP000037460"/>
    </source>
</evidence>
<dbReference type="PANTHER" id="PTHR43431">
    <property type="entry name" value="OXIDOREDUCTASE, SHORT CHAIN DEHYDROGENASE/REDUCTASE FAMILY (AFU_ORTHOLOGUE AFUA_5G14000)"/>
    <property type="match status" value="1"/>
</dbReference>
<proteinExistence type="predicted"/>
<dbReference type="Proteomes" id="UP000037460">
    <property type="component" value="Unassembled WGS sequence"/>
</dbReference>
<dbReference type="InterPro" id="IPR002347">
    <property type="entry name" value="SDR_fam"/>
</dbReference>
<evidence type="ECO:0000313" key="1">
    <source>
        <dbReference type="EMBL" id="KOO35055.1"/>
    </source>
</evidence>
<dbReference type="InterPro" id="IPR036291">
    <property type="entry name" value="NAD(P)-bd_dom_sf"/>
</dbReference>
<dbReference type="Pfam" id="PF13561">
    <property type="entry name" value="adh_short_C2"/>
    <property type="match status" value="1"/>
</dbReference>
<name>A0A0M0K8B0_9EUKA</name>
<dbReference type="SUPFAM" id="SSF51735">
    <property type="entry name" value="NAD(P)-binding Rossmann-fold domains"/>
    <property type="match status" value="1"/>
</dbReference>